<proteinExistence type="predicted"/>
<dbReference type="RefSeq" id="WP_420833328.1">
    <property type="nucleotide sequence ID" value="NZ_BAABDX010000002.1"/>
</dbReference>
<organism evidence="1 2">
    <name type="scientific">Afipia carboxydohydrogena</name>
    <name type="common">Pseudomonas carboxydohydrogena</name>
    <dbReference type="NCBI Taxonomy" id="290"/>
    <lineage>
        <taxon>Bacteria</taxon>
        <taxon>Pseudomonadati</taxon>
        <taxon>Pseudomonadota</taxon>
        <taxon>Alphaproteobacteria</taxon>
        <taxon>Hyphomicrobiales</taxon>
        <taxon>Nitrobacteraceae</taxon>
        <taxon>Afipia</taxon>
    </lineage>
</organism>
<reference evidence="1 2" key="1">
    <citation type="submission" date="2022-11" db="EMBL/GenBank/DDBJ databases">
        <authorList>
            <person name="Siebert D."/>
            <person name="Busche T."/>
            <person name="Saydam E."/>
            <person name="Kalinowski J."/>
            <person name="Ruckert C."/>
            <person name="Blombach B."/>
        </authorList>
    </citation>
    <scope>NUCLEOTIDE SEQUENCE [LARGE SCALE GENOMIC DNA]</scope>
    <source>
        <strain evidence="1 2">DSM 1083</strain>
    </source>
</reference>
<dbReference type="Proteomes" id="UP001213907">
    <property type="component" value="Chromosome"/>
</dbReference>
<dbReference type="EMBL" id="CP113162">
    <property type="protein sequence ID" value="WEF50628.1"/>
    <property type="molecule type" value="Genomic_DNA"/>
</dbReference>
<sequence>MTRFQGHHFLQTPAPCPVPDRVLRAIDTPVIDYRIAALAELGKAALSGSRKISRTLGFVALSRHRTEVANIACAGTLMRFSVRQPDIATHVDRSPETNP</sequence>
<protein>
    <submittedName>
        <fullName evidence="1">Uncharacterized protein</fullName>
    </submittedName>
</protein>
<accession>A0ABY8BL52</accession>
<evidence type="ECO:0000313" key="2">
    <source>
        <dbReference type="Proteomes" id="UP001213907"/>
    </source>
</evidence>
<name>A0ABY8BL52_AFICR</name>
<keyword evidence="2" id="KW-1185">Reference proteome</keyword>
<evidence type="ECO:0000313" key="1">
    <source>
        <dbReference type="EMBL" id="WEF50628.1"/>
    </source>
</evidence>
<gene>
    <name evidence="1" type="ORF">AFIC_002173</name>
</gene>